<sequence>MGLSEKTDTIQLSPDSIISEGSFPVLWLSKSLSVIVGIKEAFSAENSILFKSLIFPLMDHTSYILAGIIKYQNSHGLSLDNEAGNLCEEISNDSSNENDSLRPSSQHLGSAKLEALKCLTPISKNLKEQIQSFVVLQKDVTWVNERISLPYADINRLSSAISCYIGILGSLTSVMGQTDASSSEHKEVLLWKDEHASELNNSIFSLVELVDFLVSKLLVHNNQHPKSFCDTQSFEKPVNNLFLLGTNHCSLESSVPKAYNLSGTQEESKGTTCSTTSEMLNSDSKSSVAIILNKPLLQSFLKGDHPEVAFLLRQLLITSSFLLRLNVQEDNSTLLSSFVPTLFEISQVLLLEFNEMVEVPQESAFLLLDGVLSYLRELPSFFTFMEPTSSSNVHTKLVQILMRAIGKTILLQGKRATLTFHERQSSTKTLHKGSSEAYSSSEMYCFCLDEFKTRLRTSFKSYIMGPSESQLLSTIQTIERALVGVREECSMIYDLETSKDGGKCSSLVAAGIDCFDMILEFVSGRKGLKLIKRHCHLLHIPGVIFQDFHQLAISKASSQSDSSMVLEDQIPQQVEGVNFSRVDRQFTIHLFVACCQLLCTTIRHRLSECKQCVAHLEASVAVLLNCLETVVDNESTANKGCFSWEIDEGVKCACFLRRVFEEIRQQKDIFNRQCSLFLSNYIWVYSGYGPKRGGIRREIDEALRPGIYALIDICSVDDLQYLHTVFGEGPCRNTLASLQHDYKLNFKYEGKV</sequence>
<feature type="domain" description="Nucleolar 27S pre-rRNA processing Urb2/Npa2 C-terminal" evidence="1">
    <location>
        <begin position="575"/>
        <end position="751"/>
    </location>
</feature>
<keyword evidence="3" id="KW-1185">Reference proteome</keyword>
<organism evidence="2 3">
    <name type="scientific">Stylosanthes scabra</name>
    <dbReference type="NCBI Taxonomy" id="79078"/>
    <lineage>
        <taxon>Eukaryota</taxon>
        <taxon>Viridiplantae</taxon>
        <taxon>Streptophyta</taxon>
        <taxon>Embryophyta</taxon>
        <taxon>Tracheophyta</taxon>
        <taxon>Spermatophyta</taxon>
        <taxon>Magnoliopsida</taxon>
        <taxon>eudicotyledons</taxon>
        <taxon>Gunneridae</taxon>
        <taxon>Pentapetalae</taxon>
        <taxon>rosids</taxon>
        <taxon>fabids</taxon>
        <taxon>Fabales</taxon>
        <taxon>Fabaceae</taxon>
        <taxon>Papilionoideae</taxon>
        <taxon>50 kb inversion clade</taxon>
        <taxon>dalbergioids sensu lato</taxon>
        <taxon>Dalbergieae</taxon>
        <taxon>Pterocarpus clade</taxon>
        <taxon>Stylosanthes</taxon>
    </lineage>
</organism>
<accession>A0ABU6XE85</accession>
<name>A0ABU6XE85_9FABA</name>
<evidence type="ECO:0000313" key="3">
    <source>
        <dbReference type="Proteomes" id="UP001341840"/>
    </source>
</evidence>
<dbReference type="PANTHER" id="PTHR15682:SF2">
    <property type="entry name" value="UNHEALTHY RIBOSOME BIOGENESIS PROTEIN 2 HOMOLOG"/>
    <property type="match status" value="1"/>
</dbReference>
<comment type="caution">
    <text evidence="2">The sequence shown here is derived from an EMBL/GenBank/DDBJ whole genome shotgun (WGS) entry which is preliminary data.</text>
</comment>
<dbReference type="EMBL" id="JASCZI010211602">
    <property type="protein sequence ID" value="MED6194988.1"/>
    <property type="molecule type" value="Genomic_DNA"/>
</dbReference>
<reference evidence="2 3" key="1">
    <citation type="journal article" date="2023" name="Plants (Basel)">
        <title>Bridging the Gap: Combining Genomics and Transcriptomics Approaches to Understand Stylosanthes scabra, an Orphan Legume from the Brazilian Caatinga.</title>
        <authorList>
            <person name="Ferreira-Neto J.R.C."/>
            <person name="da Silva M.D."/>
            <person name="Binneck E."/>
            <person name="de Melo N.F."/>
            <person name="da Silva R.H."/>
            <person name="de Melo A.L.T.M."/>
            <person name="Pandolfi V."/>
            <person name="Bustamante F.O."/>
            <person name="Brasileiro-Vidal A.C."/>
            <person name="Benko-Iseppon A.M."/>
        </authorList>
    </citation>
    <scope>NUCLEOTIDE SEQUENCE [LARGE SCALE GENOMIC DNA]</scope>
    <source>
        <tissue evidence="2">Leaves</tissue>
    </source>
</reference>
<dbReference type="Proteomes" id="UP001341840">
    <property type="component" value="Unassembled WGS sequence"/>
</dbReference>
<evidence type="ECO:0000313" key="2">
    <source>
        <dbReference type="EMBL" id="MED6194988.1"/>
    </source>
</evidence>
<dbReference type="Pfam" id="PF10441">
    <property type="entry name" value="Urb2"/>
    <property type="match status" value="1"/>
</dbReference>
<proteinExistence type="predicted"/>
<dbReference type="InterPro" id="IPR052609">
    <property type="entry name" value="Ribosome_Biogenesis_Reg"/>
</dbReference>
<dbReference type="PANTHER" id="PTHR15682">
    <property type="entry name" value="UNHEALTHY RIBOSOME BIOGENESIS PROTEIN 2 HOMOLOG"/>
    <property type="match status" value="1"/>
</dbReference>
<dbReference type="InterPro" id="IPR018849">
    <property type="entry name" value="Urb2/Npa2_C"/>
</dbReference>
<protein>
    <recommendedName>
        <fullName evidence="1">Nucleolar 27S pre-rRNA processing Urb2/Npa2 C-terminal domain-containing protein</fullName>
    </recommendedName>
</protein>
<evidence type="ECO:0000259" key="1">
    <source>
        <dbReference type="Pfam" id="PF10441"/>
    </source>
</evidence>
<gene>
    <name evidence="2" type="ORF">PIB30_033712</name>
</gene>